<protein>
    <submittedName>
        <fullName evidence="3">Potassium voltage-gated channel sub H member 7</fullName>
    </submittedName>
</protein>
<dbReference type="PANTHER" id="PTHR45689:SF5">
    <property type="entry name" value="I[[H]] CHANNEL, ISOFORM E"/>
    <property type="match status" value="1"/>
</dbReference>
<dbReference type="InterPro" id="IPR014710">
    <property type="entry name" value="RmlC-like_jellyroll"/>
</dbReference>
<dbReference type="InterPro" id="IPR018488">
    <property type="entry name" value="cNMP-bd_CS"/>
</dbReference>
<dbReference type="GO" id="GO:0005249">
    <property type="term" value="F:voltage-gated potassium channel activity"/>
    <property type="evidence" value="ECO:0007669"/>
    <property type="project" value="TreeGrafter"/>
</dbReference>
<evidence type="ECO:0000256" key="1">
    <source>
        <dbReference type="SAM" id="MobiDB-lite"/>
    </source>
</evidence>
<dbReference type="Gene3D" id="2.60.120.10">
    <property type="entry name" value="Jelly Rolls"/>
    <property type="match status" value="1"/>
</dbReference>
<dbReference type="GO" id="GO:0035725">
    <property type="term" value="P:sodium ion transmembrane transport"/>
    <property type="evidence" value="ECO:0007669"/>
    <property type="project" value="TreeGrafter"/>
</dbReference>
<feature type="compositionally biased region" description="Basic and acidic residues" evidence="1">
    <location>
        <begin position="188"/>
        <end position="201"/>
    </location>
</feature>
<comment type="caution">
    <text evidence="3">The sequence shown here is derived from an EMBL/GenBank/DDBJ whole genome shotgun (WGS) entry which is preliminary data.</text>
</comment>
<dbReference type="EMBL" id="JADGJW010000004">
    <property type="protein sequence ID" value="KAJ3228234.1"/>
    <property type="molecule type" value="Genomic_DNA"/>
</dbReference>
<dbReference type="InterPro" id="IPR051413">
    <property type="entry name" value="K/Na_HCN_channel"/>
</dbReference>
<dbReference type="InterPro" id="IPR000595">
    <property type="entry name" value="cNMP-bd_dom"/>
</dbReference>
<feature type="compositionally biased region" description="Basic and acidic residues" evidence="1">
    <location>
        <begin position="314"/>
        <end position="324"/>
    </location>
</feature>
<feature type="compositionally biased region" description="Basic and acidic residues" evidence="1">
    <location>
        <begin position="721"/>
        <end position="748"/>
    </location>
</feature>
<evidence type="ECO:0000313" key="3">
    <source>
        <dbReference type="EMBL" id="KAJ3228234.1"/>
    </source>
</evidence>
<dbReference type="Gene3D" id="1.10.287.630">
    <property type="entry name" value="Helix hairpin bin"/>
    <property type="match status" value="1"/>
</dbReference>
<feature type="region of interest" description="Disordered" evidence="1">
    <location>
        <begin position="297"/>
        <end position="338"/>
    </location>
</feature>
<organism evidence="3 4">
    <name type="scientific">Clydaea vesicula</name>
    <dbReference type="NCBI Taxonomy" id="447962"/>
    <lineage>
        <taxon>Eukaryota</taxon>
        <taxon>Fungi</taxon>
        <taxon>Fungi incertae sedis</taxon>
        <taxon>Chytridiomycota</taxon>
        <taxon>Chytridiomycota incertae sedis</taxon>
        <taxon>Chytridiomycetes</taxon>
        <taxon>Lobulomycetales</taxon>
        <taxon>Lobulomycetaceae</taxon>
        <taxon>Clydaea</taxon>
    </lineage>
</organism>
<sequence>MLSSIDLLSTQIGKNCHLNICEDEFFSNNLDFLKRKVDGNFQSKEAIHSAKKGFPFDSGRNLTNMIASRNSLRQDFPVLMDFAVEQAIHLASLNEIDNNHQKNSGYSIAPSEQGFEQIHQTAEAGSEAHGNKNYIFDVLRANLDSNQKEIDLEAAKEINEDFMKVDAKRQLQSKHHNSGDSLSSISSGDRKPKAFQKKSAEQQLHRNFLEKKKSEKVVDQWEGSIELDRKRVMTSLASDSNTPAENGWSMNGFNNCGSSLESISASDLEDQSLVLGCLKHSHVQLNKKSSQCKVEGPLDVENIPSSNANNSPEKNNDKVPKPEGENSPVPATLNTTANNNNTKVVEGATYLDQYCFTAAYNEFGTRLSGTDRAFEIKKNCESEINKLRAVHPLSYFQTFWDFFMSSKMQSFQTQSWKLLEKEGILAKSVGAQYTWSVFAAISNTFPVTGYRPTDSYEQWVTIVLVLIGATLYATLVGTISSFSFGLDSSGRLYKEKMDEVNEYLNYKKLSPNIKNRVKQYYELKFKGKYFNEVEILGELNNSLRQDIAIHNCRDLIRKVPFLCRSQNDGRDEAFNRCIASALQPCYYINGDRILEAGDVGNEMYFIFAGIVEILVGGKVVAKLNEGSFFGEVALLGQVPRTATIQAHTNCILFSLHRLDMEEILKDYEDMSIQMQEVYKERMEKVKKENEQKAKLLEEELERKKTLQKNVEQTEENCQGDNNEKKTLAVEEFKRKQSENNETLKRKNSEAVAEGARLNTDLTKRKSIKK</sequence>
<accession>A0AAD5U8F5</accession>
<feature type="domain" description="Cyclic nucleotide-binding" evidence="2">
    <location>
        <begin position="578"/>
        <end position="681"/>
    </location>
</feature>
<evidence type="ECO:0000259" key="2">
    <source>
        <dbReference type="PROSITE" id="PS50042"/>
    </source>
</evidence>
<evidence type="ECO:0000313" key="4">
    <source>
        <dbReference type="Proteomes" id="UP001211065"/>
    </source>
</evidence>
<dbReference type="SUPFAM" id="SSF51206">
    <property type="entry name" value="cAMP-binding domain-like"/>
    <property type="match status" value="1"/>
</dbReference>
<dbReference type="GO" id="GO:0098855">
    <property type="term" value="C:HCN channel complex"/>
    <property type="evidence" value="ECO:0007669"/>
    <property type="project" value="TreeGrafter"/>
</dbReference>
<dbReference type="AlphaFoldDB" id="A0AAD5U8F5"/>
<dbReference type="PROSITE" id="PS50042">
    <property type="entry name" value="CNMP_BINDING_3"/>
    <property type="match status" value="1"/>
</dbReference>
<dbReference type="PROSITE" id="PS00889">
    <property type="entry name" value="CNMP_BINDING_2"/>
    <property type="match status" value="1"/>
</dbReference>
<gene>
    <name evidence="3" type="primary">KCNH7</name>
    <name evidence="3" type="ORF">HK099_005244</name>
</gene>
<dbReference type="CDD" id="cd00038">
    <property type="entry name" value="CAP_ED"/>
    <property type="match status" value="1"/>
</dbReference>
<proteinExistence type="predicted"/>
<dbReference type="PRINTS" id="PR00103">
    <property type="entry name" value="CAMPKINASE"/>
</dbReference>
<name>A0AAD5U8F5_9FUNG</name>
<reference evidence="3" key="1">
    <citation type="submission" date="2020-05" db="EMBL/GenBank/DDBJ databases">
        <title>Phylogenomic resolution of chytrid fungi.</title>
        <authorList>
            <person name="Stajich J.E."/>
            <person name="Amses K."/>
            <person name="Simmons R."/>
            <person name="Seto K."/>
            <person name="Myers J."/>
            <person name="Bonds A."/>
            <person name="Quandt C.A."/>
            <person name="Barry K."/>
            <person name="Liu P."/>
            <person name="Grigoriev I."/>
            <person name="Longcore J.E."/>
            <person name="James T.Y."/>
        </authorList>
    </citation>
    <scope>NUCLEOTIDE SEQUENCE</scope>
    <source>
        <strain evidence="3">JEL0476</strain>
    </source>
</reference>
<dbReference type="SMART" id="SM00100">
    <property type="entry name" value="cNMP"/>
    <property type="match status" value="1"/>
</dbReference>
<keyword evidence="4" id="KW-1185">Reference proteome</keyword>
<feature type="compositionally biased region" description="Polar residues" evidence="1">
    <location>
        <begin position="303"/>
        <end position="313"/>
    </location>
</feature>
<dbReference type="GO" id="GO:0003254">
    <property type="term" value="P:regulation of membrane depolarization"/>
    <property type="evidence" value="ECO:0007669"/>
    <property type="project" value="TreeGrafter"/>
</dbReference>
<dbReference type="PANTHER" id="PTHR45689">
    <property type="entry name" value="I[[H]] CHANNEL, ISOFORM E"/>
    <property type="match status" value="1"/>
</dbReference>
<dbReference type="Proteomes" id="UP001211065">
    <property type="component" value="Unassembled WGS sequence"/>
</dbReference>
<dbReference type="InterPro" id="IPR018490">
    <property type="entry name" value="cNMP-bd_dom_sf"/>
</dbReference>
<dbReference type="Pfam" id="PF00027">
    <property type="entry name" value="cNMP_binding"/>
    <property type="match status" value="1"/>
</dbReference>
<feature type="region of interest" description="Disordered" evidence="1">
    <location>
        <begin position="707"/>
        <end position="769"/>
    </location>
</feature>
<feature type="region of interest" description="Disordered" evidence="1">
    <location>
        <begin position="167"/>
        <end position="201"/>
    </location>
</feature>